<evidence type="ECO:0000313" key="2">
    <source>
        <dbReference type="EMBL" id="MBS7824573.1"/>
    </source>
</evidence>
<dbReference type="GeneID" id="58264023"/>
<comment type="caution">
    <text evidence="2">The sequence shown here is derived from an EMBL/GenBank/DDBJ whole genome shotgun (WGS) entry which is preliminary data.</text>
</comment>
<dbReference type="Pfam" id="PF05751">
    <property type="entry name" value="FixH"/>
    <property type="match status" value="1"/>
</dbReference>
<reference evidence="2" key="1">
    <citation type="submission" date="2021-03" db="EMBL/GenBank/DDBJ databases">
        <title>Identification and antibiotic profiling of Wohlfahrtiimonas chitiniclastica, an underestimated human pathogen.</title>
        <authorList>
            <person name="Kopf A."/>
            <person name="Bunk B."/>
            <person name="Coldewey S."/>
            <person name="Gunzer F."/>
            <person name="Riedel T."/>
            <person name="Schroettner P."/>
        </authorList>
    </citation>
    <scope>NUCLEOTIDE SEQUENCE</scope>
    <source>
        <strain evidence="2">DSM 100917</strain>
    </source>
</reference>
<sequence length="273" mass="31011">MNDVLTVMMTGIVSVLVVTLLLHHVLRFTRLQASVISGLLSIAVLVPYLIMNWTGGDVAALYFSCNILTSYAYYLVGKKTNALKGKDGKRTHWVPITVFGFFVVLTILDGAFVFMAESGLRVQYVDQDGGVKSVNTRFPGEVPNAYHKKEAYFNAHKAKMREQAERGWKVRYQFEHNPPRMNEENIMSFLVVDREGVPIEHAEVSINLKRLAEQELNRIVPFTEVGQGIYEAPMTFERLGRWDFEVHIKKGDEVYQDVNDNLIEVIPPAKKTT</sequence>
<feature type="transmembrane region" description="Helical" evidence="1">
    <location>
        <begin position="6"/>
        <end position="26"/>
    </location>
</feature>
<dbReference type="InterPro" id="IPR008620">
    <property type="entry name" value="FixH"/>
</dbReference>
<dbReference type="Proteomes" id="UP000680020">
    <property type="component" value="Unassembled WGS sequence"/>
</dbReference>
<feature type="transmembrane region" description="Helical" evidence="1">
    <location>
        <begin position="96"/>
        <end position="116"/>
    </location>
</feature>
<dbReference type="AlphaFoldDB" id="A0AB35BZP8"/>
<dbReference type="RefSeq" id="WP_008315776.1">
    <property type="nucleotide sequence ID" value="NZ_JAGIBT010000003.1"/>
</dbReference>
<gene>
    <name evidence="2" type="ORF">J7561_05070</name>
</gene>
<keyword evidence="1" id="KW-1133">Transmembrane helix</keyword>
<name>A0AB35BZP8_9GAMM</name>
<organism evidence="2 3">
    <name type="scientific">Wohlfahrtiimonas chitiniclastica</name>
    <dbReference type="NCBI Taxonomy" id="400946"/>
    <lineage>
        <taxon>Bacteria</taxon>
        <taxon>Pseudomonadati</taxon>
        <taxon>Pseudomonadota</taxon>
        <taxon>Gammaproteobacteria</taxon>
        <taxon>Cardiobacteriales</taxon>
        <taxon>Ignatzschineriaceae</taxon>
        <taxon>Wohlfahrtiimonas</taxon>
    </lineage>
</organism>
<protein>
    <submittedName>
        <fullName evidence="2">FixH family protein</fullName>
    </submittedName>
</protein>
<proteinExistence type="predicted"/>
<keyword evidence="1" id="KW-0472">Membrane</keyword>
<feature type="transmembrane region" description="Helical" evidence="1">
    <location>
        <begin position="59"/>
        <end position="76"/>
    </location>
</feature>
<evidence type="ECO:0000313" key="3">
    <source>
        <dbReference type="Proteomes" id="UP000680020"/>
    </source>
</evidence>
<feature type="transmembrane region" description="Helical" evidence="1">
    <location>
        <begin position="33"/>
        <end position="53"/>
    </location>
</feature>
<accession>A0AB35BZP8</accession>
<dbReference type="EMBL" id="JAGIBU010000003">
    <property type="protein sequence ID" value="MBS7824573.1"/>
    <property type="molecule type" value="Genomic_DNA"/>
</dbReference>
<keyword evidence="1" id="KW-0812">Transmembrane</keyword>
<evidence type="ECO:0000256" key="1">
    <source>
        <dbReference type="SAM" id="Phobius"/>
    </source>
</evidence>